<dbReference type="EMBL" id="JAJCIS010000033">
    <property type="protein sequence ID" value="MCB7389567.1"/>
    <property type="molecule type" value="Genomic_DNA"/>
</dbReference>
<gene>
    <name evidence="4" type="ORF">LIZ65_20000</name>
</gene>
<feature type="coiled-coil region" evidence="1">
    <location>
        <begin position="1070"/>
        <end position="1097"/>
    </location>
</feature>
<dbReference type="SUPFAM" id="SSF158634">
    <property type="entry name" value="RPA2825-like"/>
    <property type="match status" value="1"/>
</dbReference>
<evidence type="ECO:0000256" key="1">
    <source>
        <dbReference type="SAM" id="Coils"/>
    </source>
</evidence>
<dbReference type="SMART" id="SM00635">
    <property type="entry name" value="BID_2"/>
    <property type="match status" value="1"/>
</dbReference>
<feature type="coiled-coil region" evidence="1">
    <location>
        <begin position="333"/>
        <end position="391"/>
    </location>
</feature>
<dbReference type="Gene3D" id="2.60.40.1080">
    <property type="match status" value="1"/>
</dbReference>
<feature type="coiled-coil region" evidence="1">
    <location>
        <begin position="999"/>
        <end position="1026"/>
    </location>
</feature>
<comment type="caution">
    <text evidence="4">The sequence shown here is derived from an EMBL/GenBank/DDBJ whole genome shotgun (WGS) entry which is preliminary data.</text>
</comment>
<feature type="region of interest" description="Disordered" evidence="2">
    <location>
        <begin position="406"/>
        <end position="427"/>
    </location>
</feature>
<feature type="coiled-coil region" evidence="1">
    <location>
        <begin position="1155"/>
        <end position="1210"/>
    </location>
</feature>
<dbReference type="InterPro" id="IPR008964">
    <property type="entry name" value="Invasin/intimin_cell_adhesion"/>
</dbReference>
<evidence type="ECO:0000259" key="3">
    <source>
        <dbReference type="SMART" id="SM00635"/>
    </source>
</evidence>
<feature type="compositionally biased region" description="Basic and acidic residues" evidence="2">
    <location>
        <begin position="1290"/>
        <end position="1304"/>
    </location>
</feature>
<organism evidence="4 5">
    <name type="scientific">Bariatricus massiliensis</name>
    <dbReference type="NCBI Taxonomy" id="1745713"/>
    <lineage>
        <taxon>Bacteria</taxon>
        <taxon>Bacillati</taxon>
        <taxon>Bacillota</taxon>
        <taxon>Clostridia</taxon>
        <taxon>Lachnospirales</taxon>
        <taxon>Lachnospiraceae</taxon>
        <taxon>Bariatricus</taxon>
    </lineage>
</organism>
<evidence type="ECO:0000313" key="5">
    <source>
        <dbReference type="Proteomes" id="UP001299546"/>
    </source>
</evidence>
<keyword evidence="1" id="KW-0175">Coiled coil</keyword>
<evidence type="ECO:0000256" key="2">
    <source>
        <dbReference type="SAM" id="MobiDB-lite"/>
    </source>
</evidence>
<accession>A0ABS8DN51</accession>
<keyword evidence="5" id="KW-1185">Reference proteome</keyword>
<protein>
    <submittedName>
        <fullName evidence="4">Ig-like domain-containing protein</fullName>
    </submittedName>
</protein>
<sequence>MAKAPNDANLLSQQNDLTAKIEDTTTVLSEQASTLQGWIAQSTDANGVIPMDVRPDVDSWTSSLNDIYNIGKSESEVSKNNLDTYFSSLGGGIIKDYLENIVKSGGSANDALEEFTKTGMKLKDIKVSKEGFKEYFDNVAKSAKEASEAVNTVDGSVEGVAAAFKTENQDSQWNSMSSYLAQAKELYKNGKIGTDDFKSAAQFLSPTDIISDGNNPDAYVQAWNAAQEKLKRYFDSENPMNSANNFKDDLAAHGFGTKNGNTMNWTEKFKTSADAAKELGLSIEATEVLMHNLESYGTEFGDIMWSGESIKEYKSTLDEIQSLYDTMDEGSSKDRLKELLKGWNKEYELAEQDISNLTEEQVIKIKFEYEMAELQSEIDRLQSLVDQGDNSAQTYAALNAAKESYRDKRETETGYDEEDSEGYKRTSEKVDTLKSQLSSVTDKDKRTDIVQEISSLLDLQGAFQNAFSDGTVTNWEEFLNSAQAEEVFDAIEQKTGQTKEQLMEAYGEPQKIKFEGEVNNLNDIKNQLDSVPTGSTITYTAQVDGAAATISAIKNEDGTISYSANIGGAWQTVYPITNTDGTVTYTAETSKIDSVNNSTNGGTRSVEYQANTFGLPTSLPPITRTVNYTYSSTAEAATGGLHGFVYRTPFNGTAHASGDWSIKRNENALVGELGQETIVRGGKFFTVGDRGAEFASLRRGDIVFNHKQTEELFKNGHVTSGGGRAKVVMGSALASGTAYASGSKDSYLDSLTDYFDWIKIRMDKLSDATKRAIDSIDTAVGLASKQSQNTAALSQIQKEISENQSAYDRYLSHANWFAGQSGLSSSYQSQIQNGTLDISKLDDDTKKKVDEYKKWYDLAQDCLDTVNELREKETKLAQDRLEYIEKYYDKLIDASDAIKDLNEAKLDFADAMGYSQVSEEVQALIRDSMNEELKTYNHLSEQLAAYQAEFDALMSKGYIKKDSDAYYDGQKQIVEFNKAILKSSTALAEFGDQLRTVEYTKLEHVIDSLSRELKRLENIASLDKAKGKPVAEEQYQAQIDQNNASIEANYELRKKKLDEQNFYDVDSEKYQKLAKEISDLDSEIFNLMEDNEDLKESIWELRFTEPLENLMDGYDRTMKSADSLRKLMDDDTFLDENGALTENGLANLALLMQSYNTAKQKVADYQAAVRKLDEAYASGILSQKQYDESLNDLLKDIQSSVADVEDYKDEIIDLYKDQIKAEVDYMQEYIDKRQEMRKKEEDYYEFSKKMRTKNKDVNQLKAQIAALQGTNNASAQAELKRLNQELAEKQEELDETRRDHRNDMIDEGYDSLSDKLDDTLDKTLLEITNNAEKQEQVIADMLGKVYQNYETTYGKINQLIHNTGFMGDTGFNQNLSGLGTQAGAQSQVQAGTTSQPNTNASGTVTNVNTDSINPNPGNDQILEEISKAPNTENRLVAELTLTQSSVSLMEGKSANVGARIRPTDAANKTLQWTSSNERVATVSSGSIHAIKAGSASITCATTDGSGLTATVSVTVTAPPPPTPPAPKPNTSNNGNYGGIPFVYKYDSYPKNRLSVNTSIVDRLKSHNFDSSFGARGTLYSYWFGGGYMGSASQNTALINKMRSAGYRSGTRSVPATGNDWVHEGEIIIRPSDGGILFPLKHRDGVIPSGLSENLWKLAENAPRILGAGLLDTTTITPILAQQNQTTNTAFHFGTLLNIEGNADANTVEQLKDALPSLGQELTQIVSKELHKDWKKLR</sequence>
<evidence type="ECO:0000313" key="4">
    <source>
        <dbReference type="EMBL" id="MCB7389567.1"/>
    </source>
</evidence>
<dbReference type="Proteomes" id="UP001299546">
    <property type="component" value="Unassembled WGS sequence"/>
</dbReference>
<dbReference type="InterPro" id="IPR003343">
    <property type="entry name" value="Big_2"/>
</dbReference>
<reference evidence="4 5" key="1">
    <citation type="submission" date="2021-10" db="EMBL/GenBank/DDBJ databases">
        <title>Collection of gut derived symbiotic bacterial strains cultured from healthy donors.</title>
        <authorList>
            <person name="Lin H."/>
            <person name="Littmann E."/>
            <person name="Kohout C."/>
            <person name="Pamer E.G."/>
        </authorList>
    </citation>
    <scope>NUCLEOTIDE SEQUENCE [LARGE SCALE GENOMIC DNA]</scope>
    <source>
        <strain evidence="4 5">DFI.1.165</strain>
    </source>
</reference>
<dbReference type="SUPFAM" id="SSF49373">
    <property type="entry name" value="Invasin/intimin cell-adhesion fragments"/>
    <property type="match status" value="1"/>
</dbReference>
<feature type="region of interest" description="Disordered" evidence="2">
    <location>
        <begin position="1382"/>
        <end position="1415"/>
    </location>
</feature>
<feature type="coiled-coil region" evidence="1">
    <location>
        <begin position="929"/>
        <end position="956"/>
    </location>
</feature>
<name>A0ABS8DN51_9FIRM</name>
<dbReference type="RefSeq" id="WP_227183962.1">
    <property type="nucleotide sequence ID" value="NZ_JAJCIQ010000002.1"/>
</dbReference>
<feature type="domain" description="BIG2" evidence="3">
    <location>
        <begin position="1435"/>
        <end position="1511"/>
    </location>
</feature>
<feature type="region of interest" description="Disordered" evidence="2">
    <location>
        <begin position="1290"/>
        <end position="1310"/>
    </location>
</feature>
<dbReference type="Pfam" id="PF02368">
    <property type="entry name" value="Big_2"/>
    <property type="match status" value="1"/>
</dbReference>
<proteinExistence type="predicted"/>